<keyword evidence="14" id="KW-1185">Reference proteome</keyword>
<evidence type="ECO:0000256" key="11">
    <source>
        <dbReference type="HAMAP-Rule" id="MF_01037"/>
    </source>
</evidence>
<comment type="function">
    <text evidence="11">Catalyzes the folate-dependent formation of 5-methyl-uridine at position 54 (M-5-U54) in all tRNAs.</text>
</comment>
<comment type="caution">
    <text evidence="13">The sequence shown here is derived from an EMBL/GenBank/DDBJ whole genome shotgun (WGS) entry which is preliminary data.</text>
</comment>
<dbReference type="EC" id="2.1.1.74" evidence="11"/>
<reference evidence="13 14" key="1">
    <citation type="submission" date="2018-05" db="EMBL/GenBank/DDBJ databases">
        <title>Genomic Encyclopedia of Type Strains, Phase IV (KMG-IV): sequencing the most valuable type-strain genomes for metagenomic binning, comparative biology and taxonomic classification.</title>
        <authorList>
            <person name="Goeker M."/>
        </authorList>
    </citation>
    <scope>NUCLEOTIDE SEQUENCE [LARGE SCALE GENOMIC DNA]</scope>
    <source>
        <strain evidence="13 14">DSM 16791</strain>
    </source>
</reference>
<gene>
    <name evidence="11" type="primary">trmFO</name>
    <name evidence="13" type="ORF">DFR52_101875</name>
</gene>
<dbReference type="HAMAP" id="MF_01037">
    <property type="entry name" value="TrmFO"/>
    <property type="match status" value="1"/>
</dbReference>
<evidence type="ECO:0000313" key="14">
    <source>
        <dbReference type="Proteomes" id="UP000246352"/>
    </source>
</evidence>
<comment type="catalytic activity">
    <reaction evidence="11">
        <text>uridine(54) in tRNA + (6R)-5,10-methylene-5,6,7,8-tetrahydrofolate + NADPH + H(+) = 5-methyluridine(54) in tRNA + (6S)-5,6,7,8-tetrahydrofolate + NADP(+)</text>
        <dbReference type="Rhea" id="RHEA:62372"/>
        <dbReference type="Rhea" id="RHEA-COMP:10167"/>
        <dbReference type="Rhea" id="RHEA-COMP:10193"/>
        <dbReference type="ChEBI" id="CHEBI:15378"/>
        <dbReference type="ChEBI" id="CHEBI:15636"/>
        <dbReference type="ChEBI" id="CHEBI:57453"/>
        <dbReference type="ChEBI" id="CHEBI:57783"/>
        <dbReference type="ChEBI" id="CHEBI:58349"/>
        <dbReference type="ChEBI" id="CHEBI:65315"/>
        <dbReference type="ChEBI" id="CHEBI:74447"/>
        <dbReference type="EC" id="2.1.1.74"/>
    </reaction>
</comment>
<keyword evidence="5 11" id="KW-0285">Flavoprotein</keyword>
<keyword evidence="9 11" id="KW-0521">NADP</keyword>
<dbReference type="InterPro" id="IPR020595">
    <property type="entry name" value="MnmG-rel_CS"/>
</dbReference>
<dbReference type="InterPro" id="IPR004417">
    <property type="entry name" value="TrmFO"/>
</dbReference>
<dbReference type="PANTHER" id="PTHR11806:SF2">
    <property type="entry name" value="METHYLENETETRAHYDROFOLATE--TRNA-(URACIL-5-)-METHYLTRANSFERASE TRMFO"/>
    <property type="match status" value="1"/>
</dbReference>
<dbReference type="GO" id="GO:0005829">
    <property type="term" value="C:cytosol"/>
    <property type="evidence" value="ECO:0007669"/>
    <property type="project" value="TreeGrafter"/>
</dbReference>
<comment type="cofactor">
    <cofactor evidence="1 11">
        <name>FAD</name>
        <dbReference type="ChEBI" id="CHEBI:57692"/>
    </cofactor>
</comment>
<dbReference type="Gene3D" id="3.50.50.60">
    <property type="entry name" value="FAD/NAD(P)-binding domain"/>
    <property type="match status" value="2"/>
</dbReference>
<comment type="similarity">
    <text evidence="11">Belongs to the MnmG family. TrmFO subfamily.</text>
</comment>
<organism evidence="13 14">
    <name type="scientific">Hoeflea marina</name>
    <dbReference type="NCBI Taxonomy" id="274592"/>
    <lineage>
        <taxon>Bacteria</taxon>
        <taxon>Pseudomonadati</taxon>
        <taxon>Pseudomonadota</taxon>
        <taxon>Alphaproteobacteria</taxon>
        <taxon>Hyphomicrobiales</taxon>
        <taxon>Rhizobiaceae</taxon>
        <taxon>Hoeflea</taxon>
    </lineage>
</organism>
<evidence type="ECO:0000256" key="6">
    <source>
        <dbReference type="ARBA" id="ARBA00022679"/>
    </source>
</evidence>
<dbReference type="PANTHER" id="PTHR11806">
    <property type="entry name" value="GLUCOSE INHIBITED DIVISION PROTEIN A"/>
    <property type="match status" value="1"/>
</dbReference>
<dbReference type="RefSeq" id="WP_110030642.1">
    <property type="nucleotide sequence ID" value="NZ_QGTR01000001.1"/>
</dbReference>
<protein>
    <recommendedName>
        <fullName evidence="11">Methylenetetrahydrofolate--tRNA-(uracil-5-)-methyltransferase TrmFO</fullName>
        <ecNumber evidence="11">2.1.1.74</ecNumber>
    </recommendedName>
    <alternativeName>
        <fullName evidence="11">Folate-dependent tRNA (uracil-5-)-methyltransferase</fullName>
    </alternativeName>
    <alternativeName>
        <fullName evidence="11">Folate-dependent tRNA(M-5-U54)-methyltransferase</fullName>
    </alternativeName>
</protein>
<dbReference type="PROSITE" id="PS01281">
    <property type="entry name" value="GIDA_2"/>
    <property type="match status" value="1"/>
</dbReference>
<feature type="binding site" evidence="11">
    <location>
        <begin position="13"/>
        <end position="18"/>
    </location>
    <ligand>
        <name>FAD</name>
        <dbReference type="ChEBI" id="CHEBI:57692"/>
    </ligand>
</feature>
<evidence type="ECO:0000313" key="13">
    <source>
        <dbReference type="EMBL" id="PWW04183.1"/>
    </source>
</evidence>
<keyword evidence="7 11" id="KW-0819">tRNA processing</keyword>
<name>A0A317PRT2_9HYPH</name>
<evidence type="ECO:0000256" key="9">
    <source>
        <dbReference type="ARBA" id="ARBA00022857"/>
    </source>
</evidence>
<proteinExistence type="inferred from homology"/>
<accession>A0A317PRT2</accession>
<dbReference type="InterPro" id="IPR040131">
    <property type="entry name" value="MnmG_N"/>
</dbReference>
<dbReference type="SUPFAM" id="SSF51905">
    <property type="entry name" value="FAD/NAD(P)-binding domain"/>
    <property type="match status" value="1"/>
</dbReference>
<evidence type="ECO:0000256" key="3">
    <source>
        <dbReference type="ARBA" id="ARBA00022490"/>
    </source>
</evidence>
<evidence type="ECO:0000256" key="5">
    <source>
        <dbReference type="ARBA" id="ARBA00022630"/>
    </source>
</evidence>
<dbReference type="InterPro" id="IPR002218">
    <property type="entry name" value="MnmG-rel"/>
</dbReference>
<dbReference type="GO" id="GO:0030488">
    <property type="term" value="P:tRNA methylation"/>
    <property type="evidence" value="ECO:0007669"/>
    <property type="project" value="TreeGrafter"/>
</dbReference>
<sequence>MTDNTTSPVHVIGGGLAGSEAAWQLARRGVPVILHEMRPVRGTEAHKTDGLAELVCSNSFRSDDATSNAVGVIHAEMRLAGSLIIACADKHQVPAGSALAVDRDGFSQAVTAAIEAEPLITIAREEITGLPPEDWDQAIIATGPLTAPDLAAAIAAQTGQDALAFFDAIAPIIHTESIDMDVCWFQSRYDKVGPGGTGKDYINCPMTKDQYDAFVDALIAGDKTEFKEWEGTPYFDGCLPIEVMAERGRETLRHGPMKPMGLTNAHQPDIKAYAVVQLRQDNALGTLYNMVGFQTKLRYGAQADIIRMIPGLENAEFARLGGLHRNTYLNSPLLLDPTLQLKSRPGLRFAGQITGCEGYVESAAVGLMAGRFAAAERLGQAFTPPPVTTAFGALINHITGGHIVSDDEPGKRSFQPMNINFGLFPPLEPGAIVRPEGGGRFRGKDKAVARKLAMSQRALADFADWLAVEPLSQAAE</sequence>
<comment type="catalytic activity">
    <reaction evidence="11">
        <text>uridine(54) in tRNA + (6R)-5,10-methylene-5,6,7,8-tetrahydrofolate + NADH + H(+) = 5-methyluridine(54) in tRNA + (6S)-5,6,7,8-tetrahydrofolate + NAD(+)</text>
        <dbReference type="Rhea" id="RHEA:16873"/>
        <dbReference type="Rhea" id="RHEA-COMP:10167"/>
        <dbReference type="Rhea" id="RHEA-COMP:10193"/>
        <dbReference type="ChEBI" id="CHEBI:15378"/>
        <dbReference type="ChEBI" id="CHEBI:15636"/>
        <dbReference type="ChEBI" id="CHEBI:57453"/>
        <dbReference type="ChEBI" id="CHEBI:57540"/>
        <dbReference type="ChEBI" id="CHEBI:57945"/>
        <dbReference type="ChEBI" id="CHEBI:65315"/>
        <dbReference type="ChEBI" id="CHEBI:74447"/>
        <dbReference type="EC" id="2.1.1.74"/>
    </reaction>
</comment>
<dbReference type="OrthoDB" id="9803114at2"/>
<dbReference type="NCBIfam" id="TIGR00137">
    <property type="entry name" value="gid_trmFO"/>
    <property type="match status" value="1"/>
</dbReference>
<keyword evidence="4 11" id="KW-0489">Methyltransferase</keyword>
<dbReference type="NCBIfam" id="NF003739">
    <property type="entry name" value="PRK05335.1"/>
    <property type="match status" value="1"/>
</dbReference>
<evidence type="ECO:0000256" key="7">
    <source>
        <dbReference type="ARBA" id="ARBA00022694"/>
    </source>
</evidence>
<keyword evidence="10 11" id="KW-0520">NAD</keyword>
<dbReference type="GO" id="GO:0002098">
    <property type="term" value="P:tRNA wobble uridine modification"/>
    <property type="evidence" value="ECO:0007669"/>
    <property type="project" value="TreeGrafter"/>
</dbReference>
<dbReference type="GO" id="GO:0047151">
    <property type="term" value="F:tRNA (uracil(54)-C5)-methyltransferase activity, 5,10-methylenetetrahydrofolate-dependent"/>
    <property type="evidence" value="ECO:0007669"/>
    <property type="project" value="UniProtKB-UniRule"/>
</dbReference>
<comment type="subcellular location">
    <subcellularLocation>
        <location evidence="11">Cytoplasm</location>
    </subcellularLocation>
</comment>
<dbReference type="GO" id="GO:0050660">
    <property type="term" value="F:flavin adenine dinucleotide binding"/>
    <property type="evidence" value="ECO:0007669"/>
    <property type="project" value="UniProtKB-UniRule"/>
</dbReference>
<feature type="domain" description="MnmG N-terminal" evidence="12">
    <location>
        <begin position="9"/>
        <end position="379"/>
    </location>
</feature>
<evidence type="ECO:0000256" key="10">
    <source>
        <dbReference type="ARBA" id="ARBA00023027"/>
    </source>
</evidence>
<keyword evidence="8 11" id="KW-0274">FAD</keyword>
<comment type="function">
    <text evidence="2">NAD-binding protein involved in the addition of a carboxymethylaminomethyl (cmnm) group at the wobble position (U34) of certain tRNAs, forming tRNA-cmnm(5)s(2)U34.</text>
</comment>
<evidence type="ECO:0000256" key="1">
    <source>
        <dbReference type="ARBA" id="ARBA00001974"/>
    </source>
</evidence>
<dbReference type="AlphaFoldDB" id="A0A317PRT2"/>
<evidence type="ECO:0000256" key="8">
    <source>
        <dbReference type="ARBA" id="ARBA00022827"/>
    </source>
</evidence>
<evidence type="ECO:0000259" key="12">
    <source>
        <dbReference type="Pfam" id="PF01134"/>
    </source>
</evidence>
<evidence type="ECO:0000256" key="4">
    <source>
        <dbReference type="ARBA" id="ARBA00022603"/>
    </source>
</evidence>
<evidence type="ECO:0000256" key="2">
    <source>
        <dbReference type="ARBA" id="ARBA00003717"/>
    </source>
</evidence>
<dbReference type="Proteomes" id="UP000246352">
    <property type="component" value="Unassembled WGS sequence"/>
</dbReference>
<keyword evidence="3 11" id="KW-0963">Cytoplasm</keyword>
<dbReference type="InterPro" id="IPR036188">
    <property type="entry name" value="FAD/NAD-bd_sf"/>
</dbReference>
<keyword evidence="6 11" id="KW-0808">Transferase</keyword>
<dbReference type="EMBL" id="QGTR01000001">
    <property type="protein sequence ID" value="PWW04183.1"/>
    <property type="molecule type" value="Genomic_DNA"/>
</dbReference>
<dbReference type="Pfam" id="PF01134">
    <property type="entry name" value="GIDA"/>
    <property type="match status" value="1"/>
</dbReference>